<evidence type="ECO:0000256" key="1">
    <source>
        <dbReference type="SAM" id="Phobius"/>
    </source>
</evidence>
<dbReference type="AlphaFoldDB" id="A0A078LZA3"/>
<keyword evidence="1" id="KW-1133">Transmembrane helix</keyword>
<keyword evidence="1" id="KW-0812">Transmembrane</keyword>
<proteinExistence type="predicted"/>
<gene>
    <name evidence="2" type="ORF">BN1050_00618</name>
</gene>
<name>A0A078LZA3_9BACL</name>
<evidence type="ECO:0000313" key="2">
    <source>
        <dbReference type="EMBL" id="CEA00458.1"/>
    </source>
</evidence>
<keyword evidence="1" id="KW-0472">Membrane</keyword>
<dbReference type="EMBL" id="LN483073">
    <property type="protein sequence ID" value="CEA00458.1"/>
    <property type="molecule type" value="Genomic_DNA"/>
</dbReference>
<dbReference type="HOGENOM" id="CLU_3045043_0_0_9"/>
<accession>A0A078LZA3</accession>
<feature type="transmembrane region" description="Helical" evidence="1">
    <location>
        <begin position="28"/>
        <end position="46"/>
    </location>
</feature>
<sequence length="54" mass="6231">MPKVFLFFLAMALYYIIGITLITKIVVVPLLKALALVFFIGAGLIYSRKWRKRL</sequence>
<reference evidence="2" key="1">
    <citation type="submission" date="2014-07" db="EMBL/GenBank/DDBJ databases">
        <authorList>
            <person name="Urmite Genomes Urmite Genomes"/>
        </authorList>
    </citation>
    <scope>NUCLEOTIDE SEQUENCE</scope>
    <source>
        <strain evidence="2">13S34_air</strain>
    </source>
</reference>
<dbReference type="PATRIC" id="fig|1461583.4.peg.590"/>
<organism evidence="2">
    <name type="scientific">Metalysinibacillus saudimassiliensis</name>
    <dbReference type="NCBI Taxonomy" id="1461583"/>
    <lineage>
        <taxon>Bacteria</taxon>
        <taxon>Bacillati</taxon>
        <taxon>Bacillota</taxon>
        <taxon>Bacilli</taxon>
        <taxon>Bacillales</taxon>
        <taxon>Caryophanaceae</taxon>
        <taxon>Metalysinibacillus</taxon>
    </lineage>
</organism>
<protein>
    <submittedName>
        <fullName evidence="2">Uncharacterized protein</fullName>
    </submittedName>
</protein>